<organism evidence="1 2">
    <name type="scientific">Mycolicibacterium hassiacum (strain DSM 44199 / CIP 105218 / JCM 12690 / 3849)</name>
    <name type="common">Mycobacterium hassiacum</name>
    <dbReference type="NCBI Taxonomy" id="1122247"/>
    <lineage>
        <taxon>Bacteria</taxon>
        <taxon>Bacillati</taxon>
        <taxon>Actinomycetota</taxon>
        <taxon>Actinomycetes</taxon>
        <taxon>Mycobacteriales</taxon>
        <taxon>Mycobacteriaceae</taxon>
        <taxon>Mycolicibacterium</taxon>
    </lineage>
</organism>
<dbReference type="STRING" id="1122247.GCA_000379865_04600"/>
<reference evidence="1 2" key="1">
    <citation type="journal article" date="2012" name="J. Bacteriol.">
        <title>Genome sequence of Mycobacterium hassiacum DSM 44199, a rare source of heat-stable mycobacterial proteins.</title>
        <authorList>
            <person name="Tiago I."/>
            <person name="Maranha A."/>
            <person name="Mendes V."/>
            <person name="Alarico S."/>
            <person name="Moynihan P.J."/>
            <person name="Clarke A.J."/>
            <person name="Macedo-Ribeiro S."/>
            <person name="Pereira P.J."/>
            <person name="Empadinhas N."/>
        </authorList>
    </citation>
    <scope>NUCLEOTIDE SEQUENCE [LARGE SCALE GENOMIC DNA]</scope>
    <source>
        <strain evidence="2">DSM 44199 / CIP 105218 / JCM 12690 / 3849</strain>
    </source>
</reference>
<protein>
    <submittedName>
        <fullName evidence="1">Uncharacterized protein</fullName>
    </submittedName>
</protein>
<proteinExistence type="predicted"/>
<sequence length="288" mass="31118">MDEFTAGQLCRAINTVHSVSYFLPDTAERFAALGLEGRTAYFAARSAPMGAVSARTVAATFYNFNPDLVAQSIPAAWEIASPQTVTALRYEIVEDNLPRLLGDLVDTDRFRRVTALLRKAADAIPDGDGRPLYAAHAEIPWPESTPAQLWHAVTLLREYRGDGHIAALITHELSGLEALITHTLAGIGFSVDFAKALRGWSDDQWNAGLASLAERGLVDGNGELAPAGFELRSQIEDLTDQLGYRPWRVLTDADGAEIAALAGEINARVQAANVFPAGAFGPRYGQDR</sequence>
<dbReference type="Pfam" id="PF21863">
    <property type="entry name" value="HTH_67"/>
    <property type="match status" value="1"/>
</dbReference>
<dbReference type="Proteomes" id="UP000006265">
    <property type="component" value="Unassembled WGS sequence"/>
</dbReference>
<dbReference type="NCBIfam" id="NF047719">
    <property type="entry name" value="SCO6745_fam_HTH"/>
    <property type="match status" value="1"/>
</dbReference>
<dbReference type="eggNOG" id="COG1846">
    <property type="taxonomic scope" value="Bacteria"/>
</dbReference>
<accession>K5BJQ5</accession>
<dbReference type="AlphaFoldDB" id="K5BJQ5"/>
<keyword evidence="2" id="KW-1185">Reference proteome</keyword>
<evidence type="ECO:0000313" key="1">
    <source>
        <dbReference type="EMBL" id="EKF23524.1"/>
    </source>
</evidence>
<dbReference type="RefSeq" id="WP_005627884.1">
    <property type="nucleotide sequence ID" value="NZ_AMRA01000065.1"/>
</dbReference>
<evidence type="ECO:0000313" key="2">
    <source>
        <dbReference type="Proteomes" id="UP000006265"/>
    </source>
</evidence>
<dbReference type="EMBL" id="AMRA01000065">
    <property type="protein sequence ID" value="EKF23524.1"/>
    <property type="molecule type" value="Genomic_DNA"/>
</dbReference>
<dbReference type="InterPro" id="IPR054058">
    <property type="entry name" value="HTH_67"/>
</dbReference>
<dbReference type="PATRIC" id="fig|1122247.3.peg.2364"/>
<name>K5BJQ5_MYCHD</name>
<gene>
    <name evidence="1" type="ORF">C731_2463</name>
</gene>
<comment type="caution">
    <text evidence="1">The sequence shown here is derived from an EMBL/GenBank/DDBJ whole genome shotgun (WGS) entry which is preliminary data.</text>
</comment>
<dbReference type="OrthoDB" id="157052at2"/>